<evidence type="ECO:0000256" key="1">
    <source>
        <dbReference type="ARBA" id="ARBA00001974"/>
    </source>
</evidence>
<evidence type="ECO:0000313" key="8">
    <source>
        <dbReference type="EMBL" id="CAB4816664.1"/>
    </source>
</evidence>
<organism evidence="10">
    <name type="scientific">freshwater metagenome</name>
    <dbReference type="NCBI Taxonomy" id="449393"/>
    <lineage>
        <taxon>unclassified sequences</taxon>
        <taxon>metagenomes</taxon>
        <taxon>ecological metagenomes</taxon>
    </lineage>
</organism>
<proteinExistence type="inferred from homology"/>
<dbReference type="FunFam" id="3.50.50.60:FF:000341">
    <property type="entry name" value="Baeyer-Villiger monooxygenase"/>
    <property type="match status" value="1"/>
</dbReference>
<accession>A0A6J7PRE9</accession>
<sequence>MPDNDTTEPLSLDEMRERYRAEQQKRIRPDGLNQWRDLFDDMDRDPFVEPGFTREPLIEETTVVIVGGGFAGMLTAIDLTKHGITDFKIVEKAGDFGGTWYWNRYPGCMCDVESYVYLPLLEETGFMPTERYASASEIFGYSKELARTFDLYSHALFQTDVVDATWDEERLVWKVATSRGDQLSTRFLVLAGGILHKAKLPGIQGIESFEGKAFHTSRWDYDYTGGSPTEPMENLKGKRVGIIGTGATAVQVVPQVARVAEELYVFQRTPGAVGVRNQQATDAAWFQSQKPGWQKERIVNFTHAVTGAQPEKDLVNDGWTELMWIDTQKMPESDEEADALDRADFEAMETIRQRVTDVIDDPETAEKLKPYWGKHCKRICFHDDYLPAFNQPNVHLVDTNGMGVDEITKNGPVVDGIEYPVDLLIYASGFEVTTDLHQRLGFNPKGRDGIALSERWAEGAHTMHGVLASGFPNMLLISLVQGGFGTNFSHLLSESAKHVARIIEKCNEDGILSIEPEEAAEEEWLSVLHGVGMGGARYFSHCTPSFYNSEQQRIDKRAARNLTYTGSVLDYVGYLERWRDVPDFSGVKTVTTPPGD</sequence>
<comment type="cofactor">
    <cofactor evidence="1">
        <name>FAD</name>
        <dbReference type="ChEBI" id="CHEBI:57692"/>
    </cofactor>
</comment>
<dbReference type="Gene3D" id="3.50.50.60">
    <property type="entry name" value="FAD/NAD(P)-binding domain"/>
    <property type="match status" value="2"/>
</dbReference>
<evidence type="ECO:0000313" key="10">
    <source>
        <dbReference type="EMBL" id="CAB5007471.1"/>
    </source>
</evidence>
<name>A0A6J7PRE9_9ZZZZ</name>
<dbReference type="EMBL" id="CAFABE010000003">
    <property type="protein sequence ID" value="CAB4816664.1"/>
    <property type="molecule type" value="Genomic_DNA"/>
</dbReference>
<dbReference type="InterPro" id="IPR050775">
    <property type="entry name" value="FAD-binding_Monooxygenases"/>
</dbReference>
<evidence type="ECO:0000313" key="9">
    <source>
        <dbReference type="EMBL" id="CAB4873617.1"/>
    </source>
</evidence>
<dbReference type="PANTHER" id="PTHR43098:SF4">
    <property type="entry name" value="BLR3857 PROTEIN"/>
    <property type="match status" value="1"/>
</dbReference>
<gene>
    <name evidence="8" type="ORF">UFOPK3164_00112</name>
    <name evidence="9" type="ORF">UFOPK3427_00975</name>
    <name evidence="10" type="ORF">UFOPK4112_00110</name>
</gene>
<keyword evidence="5" id="KW-0521">NADP</keyword>
<dbReference type="Pfam" id="PF13738">
    <property type="entry name" value="Pyr_redox_3"/>
    <property type="match status" value="1"/>
</dbReference>
<keyword evidence="4" id="KW-0274">FAD</keyword>
<dbReference type="AlphaFoldDB" id="A0A6J7PRE9"/>
<evidence type="ECO:0000256" key="7">
    <source>
        <dbReference type="ARBA" id="ARBA00023033"/>
    </source>
</evidence>
<dbReference type="EMBL" id="CAFBLT010000001">
    <property type="protein sequence ID" value="CAB4873617.1"/>
    <property type="molecule type" value="Genomic_DNA"/>
</dbReference>
<keyword evidence="3" id="KW-0285">Flavoprotein</keyword>
<evidence type="ECO:0000256" key="4">
    <source>
        <dbReference type="ARBA" id="ARBA00022827"/>
    </source>
</evidence>
<evidence type="ECO:0000256" key="3">
    <source>
        <dbReference type="ARBA" id="ARBA00022630"/>
    </source>
</evidence>
<dbReference type="GO" id="GO:0004497">
    <property type="term" value="F:monooxygenase activity"/>
    <property type="evidence" value="ECO:0007669"/>
    <property type="project" value="UniProtKB-KW"/>
</dbReference>
<evidence type="ECO:0000256" key="2">
    <source>
        <dbReference type="ARBA" id="ARBA00010139"/>
    </source>
</evidence>
<comment type="similarity">
    <text evidence="2">Belongs to the FAD-binding monooxygenase family.</text>
</comment>
<evidence type="ECO:0000256" key="5">
    <source>
        <dbReference type="ARBA" id="ARBA00022857"/>
    </source>
</evidence>
<dbReference type="InterPro" id="IPR036188">
    <property type="entry name" value="FAD/NAD-bd_sf"/>
</dbReference>
<keyword evidence="6" id="KW-0560">Oxidoreductase</keyword>
<evidence type="ECO:0000256" key="6">
    <source>
        <dbReference type="ARBA" id="ARBA00023002"/>
    </source>
</evidence>
<protein>
    <submittedName>
        <fullName evidence="10">Unannotated protein</fullName>
    </submittedName>
</protein>
<dbReference type="EMBL" id="CAFBPM010000001">
    <property type="protein sequence ID" value="CAB5007471.1"/>
    <property type="molecule type" value="Genomic_DNA"/>
</dbReference>
<dbReference type="PANTHER" id="PTHR43098">
    <property type="entry name" value="L-ORNITHINE N(5)-MONOOXYGENASE-RELATED"/>
    <property type="match status" value="1"/>
</dbReference>
<dbReference type="SUPFAM" id="SSF51905">
    <property type="entry name" value="FAD/NAD(P)-binding domain"/>
    <property type="match status" value="1"/>
</dbReference>
<reference evidence="10" key="1">
    <citation type="submission" date="2020-05" db="EMBL/GenBank/DDBJ databases">
        <authorList>
            <person name="Chiriac C."/>
            <person name="Salcher M."/>
            <person name="Ghai R."/>
            <person name="Kavagutti S V."/>
        </authorList>
    </citation>
    <scope>NUCLEOTIDE SEQUENCE</scope>
</reference>
<keyword evidence="7" id="KW-0503">Monooxygenase</keyword>